<evidence type="ECO:0000256" key="1">
    <source>
        <dbReference type="SAM" id="MobiDB-lite"/>
    </source>
</evidence>
<dbReference type="NCBIfam" id="TIGR02098">
    <property type="entry name" value="MJ0042_CXXC"/>
    <property type="match status" value="1"/>
</dbReference>
<dbReference type="Proteomes" id="UP000182350">
    <property type="component" value="Unassembled WGS sequence"/>
</dbReference>
<keyword evidence="2" id="KW-0472">Membrane</keyword>
<reference evidence="4 5" key="1">
    <citation type="submission" date="2016-11" db="EMBL/GenBank/DDBJ databases">
        <authorList>
            <person name="Jaros S."/>
            <person name="Januszkiewicz K."/>
            <person name="Wedrychowicz H."/>
        </authorList>
    </citation>
    <scope>NUCLEOTIDE SEQUENCE [LARGE SCALE GENOMIC DNA]</scope>
    <source>
        <strain evidence="4 5">DSM 21637</strain>
    </source>
</reference>
<evidence type="ECO:0000313" key="5">
    <source>
        <dbReference type="Proteomes" id="UP000182350"/>
    </source>
</evidence>
<sequence>MRVNDQVKQTRCPHCNSVFEVTEEEMQQAFGAVRCGDCMKIFNAAYHLINTPHATPGTDEHDHTLDEDQHGIPTLHEHPDSNNPLDKMEDAVQAPAIPDAIHTADTLHTTDTQPPSNTLDMHHPLDESINSEYTSGLSTIETDEMPDTNIRDFDPLVTDSRESGAPTAAAPETSTKQRRHLLIAVLLLLPLIGFGAYWLSGSQGSSNLGYVITEIRVAPASSPQKMQVHFQLGNAGNNPLPVPDLNIELLNLSLQPVASEVVVASDISRELTVLAPGSSHALQVSVNRPATFVQTARIHPVLP</sequence>
<dbReference type="Pfam" id="PF13717">
    <property type="entry name" value="Zn_ribbon_4"/>
    <property type="match status" value="1"/>
</dbReference>
<dbReference type="InterPro" id="IPR011723">
    <property type="entry name" value="Znf/thioredoxin_put"/>
</dbReference>
<feature type="domain" description="Zinc finger/thioredoxin putative" evidence="3">
    <location>
        <begin position="10"/>
        <end position="43"/>
    </location>
</feature>
<gene>
    <name evidence="4" type="ORF">SAMN02745752_02467</name>
</gene>
<dbReference type="EMBL" id="FPJW01000009">
    <property type="protein sequence ID" value="SFX66824.1"/>
    <property type="molecule type" value="Genomic_DNA"/>
</dbReference>
<keyword evidence="2" id="KW-0812">Transmembrane</keyword>
<evidence type="ECO:0000256" key="2">
    <source>
        <dbReference type="SAM" id="Phobius"/>
    </source>
</evidence>
<feature type="compositionally biased region" description="Basic and acidic residues" evidence="1">
    <location>
        <begin position="58"/>
        <end position="83"/>
    </location>
</feature>
<dbReference type="RefSeq" id="WP_072326792.1">
    <property type="nucleotide sequence ID" value="NZ_FPJW01000009.1"/>
</dbReference>
<feature type="region of interest" description="Disordered" evidence="1">
    <location>
        <begin position="53"/>
        <end position="83"/>
    </location>
</feature>
<evidence type="ECO:0000259" key="3">
    <source>
        <dbReference type="Pfam" id="PF13717"/>
    </source>
</evidence>
<dbReference type="OrthoDB" id="5294582at2"/>
<name>A0A1K1YY92_9GAMM</name>
<dbReference type="STRING" id="1122209.SAMN02745752_02467"/>
<evidence type="ECO:0000313" key="4">
    <source>
        <dbReference type="EMBL" id="SFX66824.1"/>
    </source>
</evidence>
<keyword evidence="2" id="KW-1133">Transmembrane helix</keyword>
<proteinExistence type="predicted"/>
<accession>A0A1K1YY92</accession>
<dbReference type="AlphaFoldDB" id="A0A1K1YY92"/>
<keyword evidence="5" id="KW-1185">Reference proteome</keyword>
<organism evidence="4 5">
    <name type="scientific">Marinospirillum alkaliphilum DSM 21637</name>
    <dbReference type="NCBI Taxonomy" id="1122209"/>
    <lineage>
        <taxon>Bacteria</taxon>
        <taxon>Pseudomonadati</taxon>
        <taxon>Pseudomonadota</taxon>
        <taxon>Gammaproteobacteria</taxon>
        <taxon>Oceanospirillales</taxon>
        <taxon>Oceanospirillaceae</taxon>
        <taxon>Marinospirillum</taxon>
    </lineage>
</organism>
<protein>
    <submittedName>
        <fullName evidence="4">MJ0042 family finger-like domain-containing protein</fullName>
    </submittedName>
</protein>
<feature type="transmembrane region" description="Helical" evidence="2">
    <location>
        <begin position="181"/>
        <end position="199"/>
    </location>
</feature>